<dbReference type="RefSeq" id="WP_185788210.1">
    <property type="nucleotide sequence ID" value="NZ_JACLCP010000001.1"/>
</dbReference>
<dbReference type="EMBL" id="JACLCP010000001">
    <property type="protein sequence ID" value="MBC2844544.1"/>
    <property type="molecule type" value="Genomic_DNA"/>
</dbReference>
<feature type="domain" description="Type 9 secretion system plug protein N-terminal" evidence="1">
    <location>
        <begin position="31"/>
        <end position="153"/>
    </location>
</feature>
<sequence>MKKNIFNLLLLLIFPVTLISQVEEVYPPNFIKTITFKSNTTQGQLPVLKLGEPLFLEFDALNANEEDFYYVIEHFNFDWTPSVLAKAEYLRGLDNQRILTYENSFNTYQVYSHYTLQIPNIQTRAILKSGNYMISIYDDYDELMFSRKFMVYEDLVNVGVRVKRSRDVKVIAEKQSVDLVVATNSINFNNPLETIKTLIVQNNNLNTSISDLKPQYTLGNKLIYRYDTESAFWGGNEYFWFENKDVRTSNVGVQFIDLKDIYQSYLFTNVSRAGNPYTYNPDLNGNFQVTAADRLSTDVEADYTMVHFSLLQEELKDKDIHVYGNFNAFAIEPLTKMTFDPESGRYKASFRLKQGFYNYKYVAVDQETGELDEGAVSGDYWQTENNYKVLVYYRDLGARFDRLIGYGEATSVDISN</sequence>
<dbReference type="Proteomes" id="UP000533900">
    <property type="component" value="Unassembled WGS sequence"/>
</dbReference>
<proteinExistence type="predicted"/>
<reference evidence="2" key="1">
    <citation type="submission" date="2020-08" db="EMBL/GenBank/DDBJ databases">
        <title>Winogradskyella ouciana sp. nov., isolated from the hadal seawater of the Mariana Trench.</title>
        <authorList>
            <person name="He X."/>
        </authorList>
    </citation>
    <scope>NUCLEOTIDE SEQUENCE [LARGE SCALE GENOMIC DNA]</scope>
    <source>
        <strain evidence="2">KCTC 52348</strain>
    </source>
</reference>
<protein>
    <submittedName>
        <fullName evidence="2">DUF5103 domain-containing protein</fullName>
    </submittedName>
</protein>
<evidence type="ECO:0000313" key="3">
    <source>
        <dbReference type="Proteomes" id="UP000533900"/>
    </source>
</evidence>
<name>A0A842IRY4_9FLAO</name>
<dbReference type="InterPro" id="IPR013783">
    <property type="entry name" value="Ig-like_fold"/>
</dbReference>
<dbReference type="Pfam" id="PF17116">
    <property type="entry name" value="T9SS_plug_1st"/>
    <property type="match status" value="1"/>
</dbReference>
<organism evidence="2 3">
    <name type="scientific">Winogradskyella flava</name>
    <dbReference type="NCBI Taxonomy" id="1884876"/>
    <lineage>
        <taxon>Bacteria</taxon>
        <taxon>Pseudomonadati</taxon>
        <taxon>Bacteroidota</taxon>
        <taxon>Flavobacteriia</taxon>
        <taxon>Flavobacteriales</taxon>
        <taxon>Flavobacteriaceae</taxon>
        <taxon>Winogradskyella</taxon>
    </lineage>
</organism>
<accession>A0A842IRY4</accession>
<evidence type="ECO:0000313" key="2">
    <source>
        <dbReference type="EMBL" id="MBC2844544.1"/>
    </source>
</evidence>
<keyword evidence="3" id="KW-1185">Reference proteome</keyword>
<dbReference type="InterPro" id="IPR031345">
    <property type="entry name" value="T9SS_Plug_N"/>
</dbReference>
<dbReference type="Gene3D" id="2.60.40.10">
    <property type="entry name" value="Immunoglobulins"/>
    <property type="match status" value="1"/>
</dbReference>
<gene>
    <name evidence="2" type="ORF">H7F21_05515</name>
</gene>
<dbReference type="AlphaFoldDB" id="A0A842IRY4"/>
<evidence type="ECO:0000259" key="1">
    <source>
        <dbReference type="Pfam" id="PF17116"/>
    </source>
</evidence>
<comment type="caution">
    <text evidence="2">The sequence shown here is derived from an EMBL/GenBank/DDBJ whole genome shotgun (WGS) entry which is preliminary data.</text>
</comment>